<dbReference type="Proteomes" id="UP000887159">
    <property type="component" value="Unassembled WGS sequence"/>
</dbReference>
<keyword evidence="2" id="KW-1185">Reference proteome</keyword>
<dbReference type="AlphaFoldDB" id="A0A8X6S4X6"/>
<accession>A0A8X6S4X6</accession>
<evidence type="ECO:0000313" key="1">
    <source>
        <dbReference type="EMBL" id="GFY04675.1"/>
    </source>
</evidence>
<name>A0A8X6S4X6_TRICX</name>
<sequence>MDVTETNSRGKRGVLLERIDRQISRFRTAKTTIIKFGLHASFVELESAKSALNENPPEVMEVNIILADQTNGIREGFSQETLTKSK</sequence>
<dbReference type="EMBL" id="BMAU01021245">
    <property type="protein sequence ID" value="GFY04675.1"/>
    <property type="molecule type" value="Genomic_DNA"/>
</dbReference>
<gene>
    <name evidence="1" type="ORF">TNCV_419311</name>
</gene>
<protein>
    <submittedName>
        <fullName evidence="1">Uncharacterized protein</fullName>
    </submittedName>
</protein>
<proteinExistence type="predicted"/>
<reference evidence="1" key="1">
    <citation type="submission" date="2020-08" db="EMBL/GenBank/DDBJ databases">
        <title>Multicomponent nature underlies the extraordinary mechanical properties of spider dragline silk.</title>
        <authorList>
            <person name="Kono N."/>
            <person name="Nakamura H."/>
            <person name="Mori M."/>
            <person name="Yoshida Y."/>
            <person name="Ohtoshi R."/>
            <person name="Malay A.D."/>
            <person name="Moran D.A.P."/>
            <person name="Tomita M."/>
            <person name="Numata K."/>
            <person name="Arakawa K."/>
        </authorList>
    </citation>
    <scope>NUCLEOTIDE SEQUENCE</scope>
</reference>
<evidence type="ECO:0000313" key="2">
    <source>
        <dbReference type="Proteomes" id="UP000887159"/>
    </source>
</evidence>
<comment type="caution">
    <text evidence="1">The sequence shown here is derived from an EMBL/GenBank/DDBJ whole genome shotgun (WGS) entry which is preliminary data.</text>
</comment>
<organism evidence="1 2">
    <name type="scientific">Trichonephila clavipes</name>
    <name type="common">Golden silk orbweaver</name>
    <name type="synonym">Nephila clavipes</name>
    <dbReference type="NCBI Taxonomy" id="2585209"/>
    <lineage>
        <taxon>Eukaryota</taxon>
        <taxon>Metazoa</taxon>
        <taxon>Ecdysozoa</taxon>
        <taxon>Arthropoda</taxon>
        <taxon>Chelicerata</taxon>
        <taxon>Arachnida</taxon>
        <taxon>Araneae</taxon>
        <taxon>Araneomorphae</taxon>
        <taxon>Entelegynae</taxon>
        <taxon>Araneoidea</taxon>
        <taxon>Nephilidae</taxon>
        <taxon>Trichonephila</taxon>
    </lineage>
</organism>